<proteinExistence type="predicted"/>
<evidence type="ECO:0000256" key="1">
    <source>
        <dbReference type="SAM" id="SignalP"/>
    </source>
</evidence>
<accession>A0ABU3PAM3</accession>
<evidence type="ECO:0000313" key="2">
    <source>
        <dbReference type="EMBL" id="MDT8999584.1"/>
    </source>
</evidence>
<feature type="chain" id="PRO_5045175053" evidence="1">
    <location>
        <begin position="19"/>
        <end position="180"/>
    </location>
</feature>
<evidence type="ECO:0000313" key="3">
    <source>
        <dbReference type="Proteomes" id="UP001246372"/>
    </source>
</evidence>
<gene>
    <name evidence="2" type="ORF">RQP53_09935</name>
</gene>
<organism evidence="2 3">
    <name type="scientific">Roseateles aquae</name>
    <dbReference type="NCBI Taxonomy" id="3077235"/>
    <lineage>
        <taxon>Bacteria</taxon>
        <taxon>Pseudomonadati</taxon>
        <taxon>Pseudomonadota</taxon>
        <taxon>Betaproteobacteria</taxon>
        <taxon>Burkholderiales</taxon>
        <taxon>Sphaerotilaceae</taxon>
        <taxon>Roseateles</taxon>
    </lineage>
</organism>
<sequence>MSTALLLLSLMYPLCAQAQSNDCAALLREHLKTDLTLSVQAFDQTEGQGFRALAEGALCAREAGDLIEAYIAATGAKASSLRWHLAQMRATQGDSEAAIRAARTVLDEPKDRQPGQLRWNDYVLATIAFLERDREALQRHRDAVAAGREEHFGNALNLKLLDALLSHYERSYAYATAHIE</sequence>
<name>A0ABU3PAM3_9BURK</name>
<keyword evidence="3" id="KW-1185">Reference proteome</keyword>
<protein>
    <submittedName>
        <fullName evidence="2">Uncharacterized protein</fullName>
    </submittedName>
</protein>
<keyword evidence="1" id="KW-0732">Signal</keyword>
<reference evidence="2" key="1">
    <citation type="submission" date="2023-09" db="EMBL/GenBank/DDBJ databases">
        <title>Paucibacter sp. APW11 Genome sequencing and assembly.</title>
        <authorList>
            <person name="Kim I."/>
        </authorList>
    </citation>
    <scope>NUCLEOTIDE SEQUENCE</scope>
    <source>
        <strain evidence="2">APW11</strain>
    </source>
</reference>
<dbReference type="Proteomes" id="UP001246372">
    <property type="component" value="Unassembled WGS sequence"/>
</dbReference>
<feature type="signal peptide" evidence="1">
    <location>
        <begin position="1"/>
        <end position="18"/>
    </location>
</feature>
<dbReference type="EMBL" id="JAVXZY010000003">
    <property type="protein sequence ID" value="MDT8999584.1"/>
    <property type="molecule type" value="Genomic_DNA"/>
</dbReference>
<dbReference type="RefSeq" id="WP_315650144.1">
    <property type="nucleotide sequence ID" value="NZ_JAVXZY010000003.1"/>
</dbReference>
<comment type="caution">
    <text evidence="2">The sequence shown here is derived from an EMBL/GenBank/DDBJ whole genome shotgun (WGS) entry which is preliminary data.</text>
</comment>